<organism evidence="2 3">
    <name type="scientific">Shewanella psychrophila</name>
    <dbReference type="NCBI Taxonomy" id="225848"/>
    <lineage>
        <taxon>Bacteria</taxon>
        <taxon>Pseudomonadati</taxon>
        <taxon>Pseudomonadota</taxon>
        <taxon>Gammaproteobacteria</taxon>
        <taxon>Alteromonadales</taxon>
        <taxon>Shewanellaceae</taxon>
        <taxon>Shewanella</taxon>
    </lineage>
</organism>
<dbReference type="PANTHER" id="PTHR34631">
    <property type="match status" value="1"/>
</dbReference>
<reference evidence="2 3" key="1">
    <citation type="submission" date="2016-03" db="EMBL/GenBank/DDBJ databases">
        <title>Complete genome sequence of Shewanella psychrophila WP2, a deep sea bacterium isolated from west Pacific sediment.</title>
        <authorList>
            <person name="Xu G."/>
            <person name="Jian H."/>
        </authorList>
    </citation>
    <scope>NUCLEOTIDE SEQUENCE [LARGE SCALE GENOMIC DNA]</scope>
    <source>
        <strain evidence="2 3">WP2</strain>
    </source>
</reference>
<dbReference type="NCBIfam" id="NF033579">
    <property type="entry name" value="transpos_IS5_2"/>
    <property type="match status" value="1"/>
</dbReference>
<dbReference type="InterPro" id="IPR002559">
    <property type="entry name" value="Transposase_11"/>
</dbReference>
<dbReference type="KEGG" id="spsw:Sps_04819"/>
<proteinExistence type="predicted"/>
<feature type="domain" description="Transposase IS4-like" evidence="1">
    <location>
        <begin position="3"/>
        <end position="136"/>
    </location>
</feature>
<evidence type="ECO:0000313" key="2">
    <source>
        <dbReference type="EMBL" id="AQS39901.1"/>
    </source>
</evidence>
<dbReference type="GO" id="GO:0006313">
    <property type="term" value="P:DNA transposition"/>
    <property type="evidence" value="ECO:0007669"/>
    <property type="project" value="InterPro"/>
</dbReference>
<dbReference type="EMBL" id="CP014782">
    <property type="protein sequence ID" value="AQS39901.1"/>
    <property type="molecule type" value="Genomic_DNA"/>
</dbReference>
<dbReference type="Pfam" id="PF01609">
    <property type="entry name" value="DDE_Tnp_1"/>
    <property type="match status" value="1"/>
</dbReference>
<dbReference type="InterPro" id="IPR053172">
    <property type="entry name" value="Tn903_transposase"/>
</dbReference>
<dbReference type="GO" id="GO:0004803">
    <property type="term" value="F:transposase activity"/>
    <property type="evidence" value="ECO:0007669"/>
    <property type="project" value="InterPro"/>
</dbReference>
<protein>
    <submittedName>
        <fullName evidence="2">Transposase, IS4 family</fullName>
    </submittedName>
</protein>
<accession>A0A1S6HWM9</accession>
<keyword evidence="3" id="KW-1185">Reference proteome</keyword>
<evidence type="ECO:0000259" key="1">
    <source>
        <dbReference type="Pfam" id="PF01609"/>
    </source>
</evidence>
<dbReference type="Proteomes" id="UP000189545">
    <property type="component" value="Chromosome"/>
</dbReference>
<evidence type="ECO:0000313" key="3">
    <source>
        <dbReference type="Proteomes" id="UP000189545"/>
    </source>
</evidence>
<sequence>MAHVVIDSKSLKVYGKGEWKTCKHGKEKRRTWRKLHLAIDSYAHKVVSAEITLVNVADNEVLPTLLNPLRRAIKQASADGAYDTKACHKLLKRKSCKPTIRPRSNAGYWNDGHARNEAVKALKSNQLAQWKQDNGYHLRSLSETEMYRYKLLIIYKISLLNYNVQVGEALAGVKAMKKVIGLGMPAGYS</sequence>
<name>A0A1S6HWM9_9GAMM</name>
<gene>
    <name evidence="2" type="ORF">Sps_04819</name>
</gene>
<dbReference type="AlphaFoldDB" id="A0A1S6HWM9"/>
<dbReference type="InterPro" id="IPR053520">
    <property type="entry name" value="Transposase_Tn903"/>
</dbReference>
<dbReference type="PANTHER" id="PTHR34631:SF3">
    <property type="entry name" value="ISSOD12 TRANSPOSASE TNPA_ISSOD12"/>
    <property type="match status" value="1"/>
</dbReference>
<dbReference type="GO" id="GO:0003677">
    <property type="term" value="F:DNA binding"/>
    <property type="evidence" value="ECO:0007669"/>
    <property type="project" value="InterPro"/>
</dbReference>